<name>A0AA48HPB8_9ALTE</name>
<sequence>MKIITKRQAKKYYLAIAKQTKKVGQFGSPLWKLFVKLIGECAFKIAQPGLFALMLTAILKALLQPLLGPLFSAKTLFKTSGQ</sequence>
<dbReference type="AlphaFoldDB" id="A0AA48HPB8"/>
<protein>
    <submittedName>
        <fullName evidence="1">Uncharacterized protein</fullName>
    </submittedName>
</protein>
<gene>
    <name evidence="1" type="ORF">MACH26_27130</name>
</gene>
<dbReference type="RefSeq" id="WP_338293176.1">
    <property type="nucleotide sequence ID" value="NZ_AP027272.1"/>
</dbReference>
<organism evidence="1 2">
    <name type="scientific">Planctobacterium marinum</name>
    <dbReference type="NCBI Taxonomy" id="1631968"/>
    <lineage>
        <taxon>Bacteria</taxon>
        <taxon>Pseudomonadati</taxon>
        <taxon>Pseudomonadota</taxon>
        <taxon>Gammaproteobacteria</taxon>
        <taxon>Alteromonadales</taxon>
        <taxon>Alteromonadaceae</taxon>
        <taxon>Planctobacterium</taxon>
    </lineage>
</organism>
<accession>A0AA48HPB8</accession>
<reference evidence="1" key="1">
    <citation type="submission" date="2023-01" db="EMBL/GenBank/DDBJ databases">
        <title>Complete genome sequence of Planctobacterium marinum strain Dej080120_11.</title>
        <authorList>
            <person name="Ueki S."/>
            <person name="Maruyama F."/>
        </authorList>
    </citation>
    <scope>NUCLEOTIDE SEQUENCE</scope>
    <source>
        <strain evidence="1">Dej080120_11</strain>
    </source>
</reference>
<evidence type="ECO:0000313" key="1">
    <source>
        <dbReference type="EMBL" id="BDX07192.1"/>
    </source>
</evidence>
<evidence type="ECO:0000313" key="2">
    <source>
        <dbReference type="Proteomes" id="UP001333710"/>
    </source>
</evidence>
<dbReference type="EMBL" id="AP027272">
    <property type="protein sequence ID" value="BDX07192.1"/>
    <property type="molecule type" value="Genomic_DNA"/>
</dbReference>
<keyword evidence="2" id="KW-1185">Reference proteome</keyword>
<dbReference type="KEGG" id="pmaw:MACH26_27130"/>
<dbReference type="Proteomes" id="UP001333710">
    <property type="component" value="Chromosome"/>
</dbReference>
<proteinExistence type="predicted"/>